<reference evidence="5" key="1">
    <citation type="journal article" date="2020" name="mSystems">
        <title>Genome- and Community-Level Interaction Insights into Carbon Utilization and Element Cycling Functions of Hydrothermarchaeota in Hydrothermal Sediment.</title>
        <authorList>
            <person name="Zhou Z."/>
            <person name="Liu Y."/>
            <person name="Xu W."/>
            <person name="Pan J."/>
            <person name="Luo Z.H."/>
            <person name="Li M."/>
        </authorList>
    </citation>
    <scope>NUCLEOTIDE SEQUENCE [LARGE SCALE GENOMIC DNA]</scope>
    <source>
        <strain evidence="5">SpSt-339</strain>
    </source>
</reference>
<feature type="compositionally biased region" description="Basic and acidic residues" evidence="1">
    <location>
        <begin position="694"/>
        <end position="703"/>
    </location>
</feature>
<accession>A0A7C2NZH3</accession>
<dbReference type="PANTHER" id="PTHR23028:SF53">
    <property type="entry name" value="ACYL_TRANSF_3 DOMAIN-CONTAINING PROTEIN"/>
    <property type="match status" value="1"/>
</dbReference>
<evidence type="ECO:0000256" key="1">
    <source>
        <dbReference type="SAM" id="MobiDB-lite"/>
    </source>
</evidence>
<dbReference type="Pfam" id="PF19040">
    <property type="entry name" value="SGNH"/>
    <property type="match status" value="1"/>
</dbReference>
<feature type="transmembrane region" description="Helical" evidence="2">
    <location>
        <begin position="246"/>
        <end position="263"/>
    </location>
</feature>
<feature type="transmembrane region" description="Helical" evidence="2">
    <location>
        <begin position="347"/>
        <end position="368"/>
    </location>
</feature>
<feature type="transmembrane region" description="Helical" evidence="2">
    <location>
        <begin position="192"/>
        <end position="212"/>
    </location>
</feature>
<gene>
    <name evidence="5" type="ORF">ENQ76_04905</name>
</gene>
<sequence>MSAMHYRPEIDGLRAVAVLSVVLCHAGLGCSGGFTGVDVFFVISGYLITGIVLRDLECGTFTLAGFWERRVRRILPALVVLMGFVLAVGSWVLLPRDLVAMSKSALAQVAFAANIFFWRDVGGYFAANARFKPLLHMWSLAVEEQFYVLFPLMLVGLRRLMPRRLVSILTALALASFAASVAGLLLDRRAAVFYLLPTRAWELLIGAVLASMPSRTMSRRSDEVLSLIGLAAILWPVFSYTESTLFPGAAALPSCLGTALVIWTNTPERTAVGRWLASPPMVGVGLISYSLYLWHWPLLVFERYAAPAGNRWRDLPAVVASIVLAYLSWRFVETPFRRAGRGLPRALVFRSGVAAQMLIATFAGVPWISEGMPTRFPANNLGDIAWIGDEYFAPPADIEAGRFLELGAADDDERRTPEFLLWGDSHAGVAAYAMEHLAKQHGVTGSVVVTDGSPPLPDAWPRYSAARAADLVHRNQAILREIRARKIPHVILVARWSVYVEGYPASEMWHEGHRSESVVLLTDQRQTQGDPEATPLDVFQRHLRELTDQLSAEGVHVWIVQQVPEQDGPIATEVLRQLWRGTPDSRSLSTVSRDEHLRRQARVNRVLQQLAGPNVTIIDPSPYCFDETGQAIVVRDGRAQWRDNDHLTQSGALAILSPALAPVMACIAGERTQEGRLHQTLGNRPEGTIGADPRPAESVDAHDTAINPAPPPARPPRG</sequence>
<feature type="transmembrane region" description="Helical" evidence="2">
    <location>
        <begin position="12"/>
        <end position="28"/>
    </location>
</feature>
<feature type="domain" description="Acyltransferase 3" evidence="3">
    <location>
        <begin position="8"/>
        <end position="329"/>
    </location>
</feature>
<protein>
    <submittedName>
        <fullName evidence="5">Acyltransferase</fullName>
    </submittedName>
</protein>
<keyword evidence="2" id="KW-0812">Transmembrane</keyword>
<keyword evidence="5" id="KW-0012">Acyltransferase</keyword>
<feature type="compositionally biased region" description="Pro residues" evidence="1">
    <location>
        <begin position="708"/>
        <end position="718"/>
    </location>
</feature>
<feature type="region of interest" description="Disordered" evidence="1">
    <location>
        <begin position="676"/>
        <end position="718"/>
    </location>
</feature>
<feature type="transmembrane region" description="Helical" evidence="2">
    <location>
        <begin position="165"/>
        <end position="186"/>
    </location>
</feature>
<name>A0A7C2NZH3_9PLAN</name>
<feature type="transmembrane region" description="Helical" evidence="2">
    <location>
        <begin position="275"/>
        <end position="295"/>
    </location>
</feature>
<evidence type="ECO:0000256" key="2">
    <source>
        <dbReference type="SAM" id="Phobius"/>
    </source>
</evidence>
<evidence type="ECO:0000313" key="5">
    <source>
        <dbReference type="EMBL" id="HEN14794.1"/>
    </source>
</evidence>
<evidence type="ECO:0000259" key="4">
    <source>
        <dbReference type="Pfam" id="PF19040"/>
    </source>
</evidence>
<feature type="transmembrane region" description="Helical" evidence="2">
    <location>
        <begin position="224"/>
        <end position="240"/>
    </location>
</feature>
<dbReference type="InterPro" id="IPR043968">
    <property type="entry name" value="SGNH"/>
</dbReference>
<dbReference type="AlphaFoldDB" id="A0A7C2NZH3"/>
<feature type="transmembrane region" description="Helical" evidence="2">
    <location>
        <begin position="34"/>
        <end position="53"/>
    </location>
</feature>
<dbReference type="InterPro" id="IPR002656">
    <property type="entry name" value="Acyl_transf_3_dom"/>
</dbReference>
<feature type="transmembrane region" description="Helical" evidence="2">
    <location>
        <begin position="74"/>
        <end position="94"/>
    </location>
</feature>
<dbReference type="PANTHER" id="PTHR23028">
    <property type="entry name" value="ACETYLTRANSFERASE"/>
    <property type="match status" value="1"/>
</dbReference>
<comment type="caution">
    <text evidence="5">The sequence shown here is derived from an EMBL/GenBank/DDBJ whole genome shotgun (WGS) entry which is preliminary data.</text>
</comment>
<dbReference type="EMBL" id="DSOK01000150">
    <property type="protein sequence ID" value="HEN14794.1"/>
    <property type="molecule type" value="Genomic_DNA"/>
</dbReference>
<dbReference type="InterPro" id="IPR050879">
    <property type="entry name" value="Acyltransferase_3"/>
</dbReference>
<organism evidence="5">
    <name type="scientific">Schlesneria paludicola</name>
    <dbReference type="NCBI Taxonomy" id="360056"/>
    <lineage>
        <taxon>Bacteria</taxon>
        <taxon>Pseudomonadati</taxon>
        <taxon>Planctomycetota</taxon>
        <taxon>Planctomycetia</taxon>
        <taxon>Planctomycetales</taxon>
        <taxon>Planctomycetaceae</taxon>
        <taxon>Schlesneria</taxon>
    </lineage>
</organism>
<proteinExistence type="predicted"/>
<dbReference type="GO" id="GO:0016747">
    <property type="term" value="F:acyltransferase activity, transferring groups other than amino-acyl groups"/>
    <property type="evidence" value="ECO:0007669"/>
    <property type="project" value="InterPro"/>
</dbReference>
<keyword evidence="5" id="KW-0808">Transferase</keyword>
<dbReference type="Pfam" id="PF01757">
    <property type="entry name" value="Acyl_transf_3"/>
    <property type="match status" value="1"/>
</dbReference>
<keyword evidence="2" id="KW-1133">Transmembrane helix</keyword>
<feature type="transmembrane region" description="Helical" evidence="2">
    <location>
        <begin position="315"/>
        <end position="332"/>
    </location>
</feature>
<dbReference type="GO" id="GO:0016020">
    <property type="term" value="C:membrane"/>
    <property type="evidence" value="ECO:0007669"/>
    <property type="project" value="TreeGrafter"/>
</dbReference>
<dbReference type="GO" id="GO:0009103">
    <property type="term" value="P:lipopolysaccharide biosynthetic process"/>
    <property type="evidence" value="ECO:0007669"/>
    <property type="project" value="TreeGrafter"/>
</dbReference>
<keyword evidence="2" id="KW-0472">Membrane</keyword>
<dbReference type="PROSITE" id="PS51257">
    <property type="entry name" value="PROKAR_LIPOPROTEIN"/>
    <property type="match status" value="1"/>
</dbReference>
<feature type="domain" description="SGNH" evidence="4">
    <location>
        <begin position="411"/>
        <end position="655"/>
    </location>
</feature>
<evidence type="ECO:0000259" key="3">
    <source>
        <dbReference type="Pfam" id="PF01757"/>
    </source>
</evidence>